<name>A0AAD5Q688_PYTIN</name>
<dbReference type="Proteomes" id="UP001209570">
    <property type="component" value="Unassembled WGS sequence"/>
</dbReference>
<dbReference type="GO" id="GO:0007266">
    <property type="term" value="P:Rho protein signal transduction"/>
    <property type="evidence" value="ECO:0007669"/>
    <property type="project" value="InterPro"/>
</dbReference>
<gene>
    <name evidence="6" type="ORF">P43SY_006950</name>
</gene>
<evidence type="ECO:0000256" key="3">
    <source>
        <dbReference type="ARBA" id="ARBA00022468"/>
    </source>
</evidence>
<dbReference type="GO" id="GO:0005829">
    <property type="term" value="C:cytosol"/>
    <property type="evidence" value="ECO:0007669"/>
    <property type="project" value="TreeGrafter"/>
</dbReference>
<protein>
    <recommendedName>
        <fullName evidence="8">Rho GDP-dissociation inhibitor</fullName>
    </recommendedName>
</protein>
<keyword evidence="3" id="KW-0343">GTPase activation</keyword>
<comment type="subcellular location">
    <subcellularLocation>
        <location evidence="1">Cytoplasm</location>
    </subcellularLocation>
</comment>
<dbReference type="GO" id="GO:0005096">
    <property type="term" value="F:GTPase activator activity"/>
    <property type="evidence" value="ECO:0007669"/>
    <property type="project" value="UniProtKB-KW"/>
</dbReference>
<dbReference type="PANTHER" id="PTHR10980">
    <property type="entry name" value="RHO GDP-DISSOCIATION INHIBITOR"/>
    <property type="match status" value="1"/>
</dbReference>
<dbReference type="InterPro" id="IPR000406">
    <property type="entry name" value="Rho_GDI"/>
</dbReference>
<evidence type="ECO:0000256" key="1">
    <source>
        <dbReference type="ARBA" id="ARBA00004496"/>
    </source>
</evidence>
<dbReference type="Gene3D" id="2.70.50.30">
    <property type="entry name" value="Coagulation Factor XIII, subunit A, domain 1"/>
    <property type="match status" value="1"/>
</dbReference>
<dbReference type="AlphaFoldDB" id="A0AAD5Q688"/>
<feature type="region of interest" description="Disordered" evidence="5">
    <location>
        <begin position="1"/>
        <end position="51"/>
    </location>
</feature>
<dbReference type="FunFam" id="2.70.50.30:FF:000004">
    <property type="entry name" value="Rho GDP-dissociation inhibitor 1"/>
    <property type="match status" value="1"/>
</dbReference>
<dbReference type="GO" id="GO:0016020">
    <property type="term" value="C:membrane"/>
    <property type="evidence" value="ECO:0007669"/>
    <property type="project" value="TreeGrafter"/>
</dbReference>
<dbReference type="InterPro" id="IPR014756">
    <property type="entry name" value="Ig_E-set"/>
</dbReference>
<dbReference type="SUPFAM" id="SSF81296">
    <property type="entry name" value="E set domains"/>
    <property type="match status" value="1"/>
</dbReference>
<evidence type="ECO:0000313" key="6">
    <source>
        <dbReference type="EMBL" id="KAJ0392671.1"/>
    </source>
</evidence>
<keyword evidence="7" id="KW-1185">Reference proteome</keyword>
<reference evidence="6" key="1">
    <citation type="submission" date="2021-12" db="EMBL/GenBank/DDBJ databases">
        <title>Prjna785345.</title>
        <authorList>
            <person name="Rujirawat T."/>
            <person name="Krajaejun T."/>
        </authorList>
    </citation>
    <scope>NUCLEOTIDE SEQUENCE</scope>
    <source>
        <strain evidence="6">Pi057C3</strain>
    </source>
</reference>
<dbReference type="EMBL" id="JAKCXM010000592">
    <property type="protein sequence ID" value="KAJ0392671.1"/>
    <property type="molecule type" value="Genomic_DNA"/>
</dbReference>
<dbReference type="InterPro" id="IPR024792">
    <property type="entry name" value="RhoGDI_dom_sf"/>
</dbReference>
<comment type="caution">
    <text evidence="6">The sequence shown here is derived from an EMBL/GenBank/DDBJ whole genome shotgun (WGS) entry which is preliminary data.</text>
</comment>
<evidence type="ECO:0000256" key="2">
    <source>
        <dbReference type="ARBA" id="ARBA00009758"/>
    </source>
</evidence>
<evidence type="ECO:0000256" key="5">
    <source>
        <dbReference type="SAM" id="MobiDB-lite"/>
    </source>
</evidence>
<comment type="similarity">
    <text evidence="2">Belongs to the Rho GDI family.</text>
</comment>
<proteinExistence type="inferred from homology"/>
<evidence type="ECO:0008006" key="8">
    <source>
        <dbReference type="Google" id="ProtNLM"/>
    </source>
</evidence>
<sequence length="235" mass="27244">MEDVQLMRWKMEHGGDDARGRRTAKGPREAEDSTMSDDGLHCGDGPADEDAYRMSERAPTSVEELMRLDAEDESLRRYKERLLGSAAHGDVGDRSDTRRVVVEAFKVVFEDGRQEINYHLDTPQGVEYMKSTPFVMDEGVRYRFVIRFRVNQAIVSGLRFRNKVKKTVLSTTDEIVLGSYAPRSEAYEFEFPRNDWMDAPSGMFYRGRYMAQFRFTDDDGQEHLKVFYTFEIKKA</sequence>
<organism evidence="6 7">
    <name type="scientific">Pythium insidiosum</name>
    <name type="common">Pythiosis disease agent</name>
    <dbReference type="NCBI Taxonomy" id="114742"/>
    <lineage>
        <taxon>Eukaryota</taxon>
        <taxon>Sar</taxon>
        <taxon>Stramenopiles</taxon>
        <taxon>Oomycota</taxon>
        <taxon>Peronosporomycetes</taxon>
        <taxon>Pythiales</taxon>
        <taxon>Pythiaceae</taxon>
        <taxon>Pythium</taxon>
    </lineage>
</organism>
<keyword evidence="4" id="KW-0963">Cytoplasm</keyword>
<evidence type="ECO:0000313" key="7">
    <source>
        <dbReference type="Proteomes" id="UP001209570"/>
    </source>
</evidence>
<dbReference type="GO" id="GO:0005094">
    <property type="term" value="F:Rho GDP-dissociation inhibitor activity"/>
    <property type="evidence" value="ECO:0007669"/>
    <property type="project" value="InterPro"/>
</dbReference>
<accession>A0AAD5Q688</accession>
<evidence type="ECO:0000256" key="4">
    <source>
        <dbReference type="ARBA" id="ARBA00022490"/>
    </source>
</evidence>
<feature type="compositionally biased region" description="Basic and acidic residues" evidence="5">
    <location>
        <begin position="9"/>
        <end position="31"/>
    </location>
</feature>
<dbReference type="PANTHER" id="PTHR10980:SF3">
    <property type="entry name" value="LD16419P"/>
    <property type="match status" value="1"/>
</dbReference>
<dbReference type="Pfam" id="PF02115">
    <property type="entry name" value="Rho_GDI"/>
    <property type="match status" value="1"/>
</dbReference>